<dbReference type="Pfam" id="PF03567">
    <property type="entry name" value="Sulfotransfer_2"/>
    <property type="match status" value="1"/>
</dbReference>
<sequence>MTIFNLSVKQIDPTHYSKSSLDDADSKLIVVAVEYDDLDEGFLAKYDDEDDDKDILVPKHTSKSLPSAWARDALPATTVASTGFSDTLPNQILARFWDISTAAETALEVKPNLEWLTKMLHAEKDNVLSAPAGLKDTVLSTMPASTSKVDDWAVVQRTRKKLLRRKCEEYNLLPRLSPYNTRSIVHEHRNFLYCPVEKAASTFMRRFMYSIHSTNSSRILSPFEIPIQIALKYEFDTLRSMFRRGTYNFVDNSTKFLLVRDPYARLFASFVDKLSVPNNYYWKAWAVPAISHFRKSPSAQSLNCGHDVTFVEFVKYVIQSLHERDEHLRPVRDLCAPCDVEFSLIGHLETLNEDFQLLTSVLNVSITNFNFETLAEDVAEDSIRDATYSTFEFYLDLRECLSKFEMGQRLWKQMQVKGIIDDEFDFPLSREEMDKMTAGYYVHLLENARKLSRDHEKLRQQKQNAIRAAFEQVSAQDILKIVDIYSLDFEMFGYDKFPEFIVKTTGPVGT</sequence>
<gene>
    <name evidence="11" type="ORF">BaRGS_00032763</name>
</gene>
<evidence type="ECO:0000256" key="8">
    <source>
        <dbReference type="ARBA" id="ARBA00023180"/>
    </source>
</evidence>
<keyword evidence="12" id="KW-1185">Reference proteome</keyword>
<comment type="subcellular location">
    <subcellularLocation>
        <location evidence="1 9">Golgi apparatus membrane</location>
        <topology evidence="1 9">Single-pass type II membrane protein</topology>
    </subcellularLocation>
</comment>
<evidence type="ECO:0000256" key="9">
    <source>
        <dbReference type="RuleBase" id="RU364020"/>
    </source>
</evidence>
<keyword evidence="3 9" id="KW-0808">Transferase</keyword>
<evidence type="ECO:0000256" key="7">
    <source>
        <dbReference type="ARBA" id="ARBA00023136"/>
    </source>
</evidence>
<dbReference type="PANTHER" id="PTHR12137">
    <property type="entry name" value="CARBOHYDRATE SULFOTRANSFERASE"/>
    <property type="match status" value="1"/>
</dbReference>
<keyword evidence="7" id="KW-0472">Membrane</keyword>
<dbReference type="AlphaFoldDB" id="A0ABD0JMS4"/>
<protein>
    <recommendedName>
        <fullName evidence="9">Carbohydrate sulfotransferase</fullName>
        <ecNumber evidence="9">2.8.2.-</ecNumber>
    </recommendedName>
</protein>
<dbReference type="InterPro" id="IPR018011">
    <property type="entry name" value="Carb_sulfotrans_8-10"/>
</dbReference>
<keyword evidence="9" id="KW-0119">Carbohydrate metabolism</keyword>
<dbReference type="GO" id="GO:0008146">
    <property type="term" value="F:sulfotransferase activity"/>
    <property type="evidence" value="ECO:0007669"/>
    <property type="project" value="UniProtKB-ARBA"/>
</dbReference>
<keyword evidence="9" id="KW-0735">Signal-anchor</keyword>
<comment type="caution">
    <text evidence="11">The sequence shown here is derived from an EMBL/GenBank/DDBJ whole genome shotgun (WGS) entry which is preliminary data.</text>
</comment>
<proteinExistence type="inferred from homology"/>
<evidence type="ECO:0000256" key="6">
    <source>
        <dbReference type="ARBA" id="ARBA00023034"/>
    </source>
</evidence>
<keyword evidence="5" id="KW-1133">Transmembrane helix</keyword>
<reference evidence="11 12" key="1">
    <citation type="journal article" date="2023" name="Sci. Data">
        <title>Genome assembly of the Korean intertidal mud-creeper Batillaria attramentaria.</title>
        <authorList>
            <person name="Patra A.K."/>
            <person name="Ho P.T."/>
            <person name="Jun S."/>
            <person name="Lee S.J."/>
            <person name="Kim Y."/>
            <person name="Won Y.J."/>
        </authorList>
    </citation>
    <scope>NUCLEOTIDE SEQUENCE [LARGE SCALE GENOMIC DNA]</scope>
    <source>
        <strain evidence="11">Wonlab-2016</strain>
    </source>
</reference>
<keyword evidence="10" id="KW-0175">Coiled coil</keyword>
<evidence type="ECO:0000313" key="11">
    <source>
        <dbReference type="EMBL" id="KAK7475996.1"/>
    </source>
</evidence>
<dbReference type="EC" id="2.8.2.-" evidence="9"/>
<dbReference type="GO" id="GO:0000139">
    <property type="term" value="C:Golgi membrane"/>
    <property type="evidence" value="ECO:0007669"/>
    <property type="project" value="UniProtKB-SubCell"/>
</dbReference>
<evidence type="ECO:0000313" key="12">
    <source>
        <dbReference type="Proteomes" id="UP001519460"/>
    </source>
</evidence>
<evidence type="ECO:0000256" key="2">
    <source>
        <dbReference type="ARBA" id="ARBA00006339"/>
    </source>
</evidence>
<dbReference type="EMBL" id="JACVVK020000388">
    <property type="protein sequence ID" value="KAK7475996.1"/>
    <property type="molecule type" value="Genomic_DNA"/>
</dbReference>
<keyword evidence="6 9" id="KW-0333">Golgi apparatus</keyword>
<dbReference type="InterPro" id="IPR005331">
    <property type="entry name" value="Sulfotransferase"/>
</dbReference>
<keyword evidence="8 9" id="KW-0325">Glycoprotein</keyword>
<accession>A0ABD0JMS4</accession>
<keyword evidence="4" id="KW-0812">Transmembrane</keyword>
<evidence type="ECO:0000256" key="5">
    <source>
        <dbReference type="ARBA" id="ARBA00022989"/>
    </source>
</evidence>
<evidence type="ECO:0000256" key="1">
    <source>
        <dbReference type="ARBA" id="ARBA00004323"/>
    </source>
</evidence>
<evidence type="ECO:0000256" key="4">
    <source>
        <dbReference type="ARBA" id="ARBA00022692"/>
    </source>
</evidence>
<feature type="coiled-coil region" evidence="10">
    <location>
        <begin position="441"/>
        <end position="468"/>
    </location>
</feature>
<name>A0ABD0JMS4_9CAEN</name>
<dbReference type="Proteomes" id="UP001519460">
    <property type="component" value="Unassembled WGS sequence"/>
</dbReference>
<evidence type="ECO:0000256" key="3">
    <source>
        <dbReference type="ARBA" id="ARBA00022679"/>
    </source>
</evidence>
<comment type="similarity">
    <text evidence="2 9">Belongs to the sulfotransferase 2 family.</text>
</comment>
<evidence type="ECO:0000256" key="10">
    <source>
        <dbReference type="SAM" id="Coils"/>
    </source>
</evidence>
<dbReference type="PANTHER" id="PTHR12137:SF54">
    <property type="entry name" value="CARBOHYDRATE SULFOTRANSFERASE"/>
    <property type="match status" value="1"/>
</dbReference>
<organism evidence="11 12">
    <name type="scientific">Batillaria attramentaria</name>
    <dbReference type="NCBI Taxonomy" id="370345"/>
    <lineage>
        <taxon>Eukaryota</taxon>
        <taxon>Metazoa</taxon>
        <taxon>Spiralia</taxon>
        <taxon>Lophotrochozoa</taxon>
        <taxon>Mollusca</taxon>
        <taxon>Gastropoda</taxon>
        <taxon>Caenogastropoda</taxon>
        <taxon>Sorbeoconcha</taxon>
        <taxon>Cerithioidea</taxon>
        <taxon>Batillariidae</taxon>
        <taxon>Batillaria</taxon>
    </lineage>
</organism>